<comment type="caution">
    <text evidence="1">The sequence shown here is derived from an EMBL/GenBank/DDBJ whole genome shotgun (WGS) entry which is preliminary data.</text>
</comment>
<feature type="non-terminal residue" evidence="1">
    <location>
        <position position="1"/>
    </location>
</feature>
<proteinExistence type="predicted"/>
<accession>X0WP75</accession>
<evidence type="ECO:0000313" key="1">
    <source>
        <dbReference type="EMBL" id="GAG14466.1"/>
    </source>
</evidence>
<protein>
    <submittedName>
        <fullName evidence="1">Uncharacterized protein</fullName>
    </submittedName>
</protein>
<organism evidence="1">
    <name type="scientific">marine sediment metagenome</name>
    <dbReference type="NCBI Taxonomy" id="412755"/>
    <lineage>
        <taxon>unclassified sequences</taxon>
        <taxon>metagenomes</taxon>
        <taxon>ecological metagenomes</taxon>
    </lineage>
</organism>
<feature type="non-terminal residue" evidence="1">
    <location>
        <position position="258"/>
    </location>
</feature>
<dbReference type="AlphaFoldDB" id="X0WP75"/>
<name>X0WP75_9ZZZZ</name>
<gene>
    <name evidence="1" type="ORF">S01H1_55787</name>
</gene>
<sequence length="258" mass="29072">VAQISGDSTAYTDSIRWDSISSVTGKLYNKATPPSLLSNIFSFENKMFGIQGSNLYWSRLDTAAAWGAFDFVSLNRSDGDHNTVAYPARGVVRVHKNKSNFNVYQDANLNWNRREISGQFGCIAPQSHSAGLFGHYFLSENGVLRESEGQYLERTQQIKLVSAQLDNFDALPLTTKAKAKSFYFDQKYMLSIGDTTYVYDERADAWTTWDFTFQDATYYGVEDVLGFYPGDTMYFIKPGDSLLYRYGSSELDGNDTIA</sequence>
<reference evidence="1" key="1">
    <citation type="journal article" date="2014" name="Front. Microbiol.">
        <title>High frequency of phylogenetically diverse reductive dehalogenase-homologous genes in deep subseafloor sedimentary metagenomes.</title>
        <authorList>
            <person name="Kawai M."/>
            <person name="Futagami T."/>
            <person name="Toyoda A."/>
            <person name="Takaki Y."/>
            <person name="Nishi S."/>
            <person name="Hori S."/>
            <person name="Arai W."/>
            <person name="Tsubouchi T."/>
            <person name="Morono Y."/>
            <person name="Uchiyama I."/>
            <person name="Ito T."/>
            <person name="Fujiyama A."/>
            <person name="Inagaki F."/>
            <person name="Takami H."/>
        </authorList>
    </citation>
    <scope>NUCLEOTIDE SEQUENCE</scope>
    <source>
        <strain evidence="1">Expedition CK06-06</strain>
    </source>
</reference>
<dbReference type="EMBL" id="BARS01036277">
    <property type="protein sequence ID" value="GAG14466.1"/>
    <property type="molecule type" value="Genomic_DNA"/>
</dbReference>